<feature type="transmembrane region" description="Helical" evidence="8">
    <location>
        <begin position="21"/>
        <end position="40"/>
    </location>
</feature>
<evidence type="ECO:0000256" key="5">
    <source>
        <dbReference type="ARBA" id="ARBA00022692"/>
    </source>
</evidence>
<keyword evidence="5 8" id="KW-0812">Transmembrane</keyword>
<evidence type="ECO:0000256" key="7">
    <source>
        <dbReference type="ARBA" id="ARBA00023136"/>
    </source>
</evidence>
<organism evidence="9 10">
    <name type="scientific">Acidicapsa dinghuensis</name>
    <dbReference type="NCBI Taxonomy" id="2218256"/>
    <lineage>
        <taxon>Bacteria</taxon>
        <taxon>Pseudomonadati</taxon>
        <taxon>Acidobacteriota</taxon>
        <taxon>Terriglobia</taxon>
        <taxon>Terriglobales</taxon>
        <taxon>Acidobacteriaceae</taxon>
        <taxon>Acidicapsa</taxon>
    </lineage>
</organism>
<accession>A0ABW1EJ77</accession>
<evidence type="ECO:0000313" key="10">
    <source>
        <dbReference type="Proteomes" id="UP001596091"/>
    </source>
</evidence>
<feature type="transmembrane region" description="Helical" evidence="8">
    <location>
        <begin position="146"/>
        <end position="165"/>
    </location>
</feature>
<reference evidence="10" key="1">
    <citation type="journal article" date="2019" name="Int. J. Syst. Evol. Microbiol.">
        <title>The Global Catalogue of Microorganisms (GCM) 10K type strain sequencing project: providing services to taxonomists for standard genome sequencing and annotation.</title>
        <authorList>
            <consortium name="The Broad Institute Genomics Platform"/>
            <consortium name="The Broad Institute Genome Sequencing Center for Infectious Disease"/>
            <person name="Wu L."/>
            <person name="Ma J."/>
        </authorList>
    </citation>
    <scope>NUCLEOTIDE SEQUENCE [LARGE SCALE GENOMIC DNA]</scope>
    <source>
        <strain evidence="10">JCM 4087</strain>
    </source>
</reference>
<feature type="transmembrane region" description="Helical" evidence="8">
    <location>
        <begin position="177"/>
        <end position="204"/>
    </location>
</feature>
<dbReference type="PANTHER" id="PTHR33908:SF11">
    <property type="entry name" value="MEMBRANE PROTEIN"/>
    <property type="match status" value="1"/>
</dbReference>
<evidence type="ECO:0000256" key="3">
    <source>
        <dbReference type="ARBA" id="ARBA00022676"/>
    </source>
</evidence>
<dbReference type="PANTHER" id="PTHR33908">
    <property type="entry name" value="MANNOSYLTRANSFERASE YKCB-RELATED"/>
    <property type="match status" value="1"/>
</dbReference>
<proteinExistence type="predicted"/>
<evidence type="ECO:0008006" key="11">
    <source>
        <dbReference type="Google" id="ProtNLM"/>
    </source>
</evidence>
<sequence length="451" mass="49886">MLNLTRTRAFLKLLRTHRSDVHLLLFLAAGLVGVVIQWIHPADAGDEMMRLAQNIVSTGSYRDPFRVMATGPTAMNPPLYPLMVAFLIRILRLPSLVYLAAVLGSMIANAVTAVLLPRIANVFFADELPGIAASILWIGMMPCLPGWDTSYTVAGILLFCLLIAVPSESKGRELQATLLAGVIAGLLFLLNPSVLLVVIPWMAYTVWRAEGSRSKAVRNALIACSVLAVAIFGWCTRNYLVLGAFVTRTNLGATMYASNNDCATPSLISEEFDGCYQAHHPNTNPAEAQAVLSLGEVRYDRLKTQETKQWIASHEGQFLQLTAERFIAFWFPVVEKIPPDFVSRSVGRGGSQAAQSWIAEQNVTAYVMRFATVLSIPGLIVMMRRREPVIWFIIAALALYPLLYYVVVSDMRYRYPVLWISLLAAGYLIRLLEPPRLPRSPISIGEHGNSH</sequence>
<keyword evidence="3" id="KW-0328">Glycosyltransferase</keyword>
<protein>
    <recommendedName>
        <fullName evidence="11">Glycosyltransferase RgtA/B/C/D-like domain-containing protein</fullName>
    </recommendedName>
</protein>
<evidence type="ECO:0000256" key="1">
    <source>
        <dbReference type="ARBA" id="ARBA00004651"/>
    </source>
</evidence>
<comment type="subcellular location">
    <subcellularLocation>
        <location evidence="1">Cell membrane</location>
        <topology evidence="1">Multi-pass membrane protein</topology>
    </subcellularLocation>
</comment>
<feature type="transmembrane region" description="Helical" evidence="8">
    <location>
        <begin position="389"/>
        <end position="407"/>
    </location>
</feature>
<evidence type="ECO:0000256" key="2">
    <source>
        <dbReference type="ARBA" id="ARBA00022475"/>
    </source>
</evidence>
<name>A0ABW1EJ77_9BACT</name>
<dbReference type="EMBL" id="JBHSPH010000009">
    <property type="protein sequence ID" value="MFC5864336.1"/>
    <property type="molecule type" value="Genomic_DNA"/>
</dbReference>
<feature type="transmembrane region" description="Helical" evidence="8">
    <location>
        <begin position="216"/>
        <end position="235"/>
    </location>
</feature>
<dbReference type="RefSeq" id="WP_263342071.1">
    <property type="nucleotide sequence ID" value="NZ_JAGSYH010000009.1"/>
</dbReference>
<keyword evidence="2" id="KW-1003">Cell membrane</keyword>
<feature type="transmembrane region" description="Helical" evidence="8">
    <location>
        <begin position="96"/>
        <end position="116"/>
    </location>
</feature>
<feature type="transmembrane region" description="Helical" evidence="8">
    <location>
        <begin position="413"/>
        <end position="432"/>
    </location>
</feature>
<evidence type="ECO:0000256" key="8">
    <source>
        <dbReference type="SAM" id="Phobius"/>
    </source>
</evidence>
<dbReference type="Proteomes" id="UP001596091">
    <property type="component" value="Unassembled WGS sequence"/>
</dbReference>
<evidence type="ECO:0000256" key="6">
    <source>
        <dbReference type="ARBA" id="ARBA00022989"/>
    </source>
</evidence>
<gene>
    <name evidence="9" type="ORF">ACFPT7_18665</name>
</gene>
<keyword evidence="7 8" id="KW-0472">Membrane</keyword>
<evidence type="ECO:0000256" key="4">
    <source>
        <dbReference type="ARBA" id="ARBA00022679"/>
    </source>
</evidence>
<keyword evidence="6 8" id="KW-1133">Transmembrane helix</keyword>
<keyword evidence="4" id="KW-0808">Transferase</keyword>
<keyword evidence="10" id="KW-1185">Reference proteome</keyword>
<evidence type="ECO:0000313" key="9">
    <source>
        <dbReference type="EMBL" id="MFC5864336.1"/>
    </source>
</evidence>
<comment type="caution">
    <text evidence="9">The sequence shown here is derived from an EMBL/GenBank/DDBJ whole genome shotgun (WGS) entry which is preliminary data.</text>
</comment>
<dbReference type="InterPro" id="IPR050297">
    <property type="entry name" value="LipidA_mod_glycosyltrf_83"/>
</dbReference>